<feature type="region of interest" description="Disordered" evidence="5">
    <location>
        <begin position="276"/>
        <end position="474"/>
    </location>
</feature>
<feature type="compositionally biased region" description="Polar residues" evidence="5">
    <location>
        <begin position="314"/>
        <end position="342"/>
    </location>
</feature>
<feature type="compositionally biased region" description="Low complexity" evidence="5">
    <location>
        <begin position="347"/>
        <end position="359"/>
    </location>
</feature>
<accession>A0A9P6T1Y2</accession>
<reference evidence="7" key="1">
    <citation type="journal article" date="2020" name="Fungal Divers.">
        <title>Resolving the Mortierellaceae phylogeny through synthesis of multi-gene phylogenetics and phylogenomics.</title>
        <authorList>
            <person name="Vandepol N."/>
            <person name="Liber J."/>
            <person name="Desiro A."/>
            <person name="Na H."/>
            <person name="Kennedy M."/>
            <person name="Barry K."/>
            <person name="Grigoriev I.V."/>
            <person name="Miller A.N."/>
            <person name="O'Donnell K."/>
            <person name="Stajich J.E."/>
            <person name="Bonito G."/>
        </authorList>
    </citation>
    <scope>NUCLEOTIDE SEQUENCE</scope>
    <source>
        <strain evidence="7">NRRL 2769</strain>
    </source>
</reference>
<feature type="compositionally biased region" description="Polar residues" evidence="5">
    <location>
        <begin position="418"/>
        <end position="427"/>
    </location>
</feature>
<keyword evidence="4" id="KW-0472">Membrane</keyword>
<feature type="region of interest" description="Disordered" evidence="5">
    <location>
        <begin position="158"/>
        <end position="177"/>
    </location>
</feature>
<feature type="compositionally biased region" description="Basic and acidic residues" evidence="5">
    <location>
        <begin position="429"/>
        <end position="474"/>
    </location>
</feature>
<feature type="compositionally biased region" description="Polar residues" evidence="5">
    <location>
        <begin position="295"/>
        <end position="306"/>
    </location>
</feature>
<dbReference type="PROSITE" id="PS51865">
    <property type="entry name" value="PDZ_GRASP"/>
    <property type="match status" value="1"/>
</dbReference>
<evidence type="ECO:0000313" key="8">
    <source>
        <dbReference type="Proteomes" id="UP000703661"/>
    </source>
</evidence>
<keyword evidence="8" id="KW-1185">Reference proteome</keyword>
<comment type="caution">
    <text evidence="7">The sequence shown here is derived from an EMBL/GenBank/DDBJ whole genome shotgun (WGS) entry which is preliminary data.</text>
</comment>
<feature type="compositionally biased region" description="Polar residues" evidence="5">
    <location>
        <begin position="164"/>
        <end position="177"/>
    </location>
</feature>
<dbReference type="PANTHER" id="PTHR12893:SF0">
    <property type="entry name" value="GRASP65"/>
    <property type="match status" value="1"/>
</dbReference>
<dbReference type="Gene3D" id="2.30.42.10">
    <property type="match status" value="2"/>
</dbReference>
<evidence type="ECO:0000256" key="4">
    <source>
        <dbReference type="ARBA" id="ARBA00023136"/>
    </source>
</evidence>
<dbReference type="Proteomes" id="UP000703661">
    <property type="component" value="Unassembled WGS sequence"/>
</dbReference>
<feature type="compositionally biased region" description="Polar residues" evidence="5">
    <location>
        <begin position="197"/>
        <end position="206"/>
    </location>
</feature>
<name>A0A9P6T1Y2_9FUNG</name>
<evidence type="ECO:0000259" key="6">
    <source>
        <dbReference type="PROSITE" id="PS51865"/>
    </source>
</evidence>
<dbReference type="InterPro" id="IPR024958">
    <property type="entry name" value="GRASP_PDZ"/>
</dbReference>
<dbReference type="EMBL" id="JAAAID010000325">
    <property type="protein sequence ID" value="KAG0018911.1"/>
    <property type="molecule type" value="Genomic_DNA"/>
</dbReference>
<evidence type="ECO:0000256" key="2">
    <source>
        <dbReference type="ARBA" id="ARBA00022737"/>
    </source>
</evidence>
<dbReference type="GO" id="GO:0000139">
    <property type="term" value="C:Golgi membrane"/>
    <property type="evidence" value="ECO:0007669"/>
    <property type="project" value="UniProtKB-SubCell"/>
</dbReference>
<keyword evidence="3" id="KW-0333">Golgi apparatus</keyword>
<feature type="region of interest" description="Disordered" evidence="5">
    <location>
        <begin position="193"/>
        <end position="255"/>
    </location>
</feature>
<dbReference type="AlphaFoldDB" id="A0A9P6T1Y2"/>
<dbReference type="GO" id="GO:0007030">
    <property type="term" value="P:Golgi organization"/>
    <property type="evidence" value="ECO:0007669"/>
    <property type="project" value="TreeGrafter"/>
</dbReference>
<evidence type="ECO:0000256" key="3">
    <source>
        <dbReference type="ARBA" id="ARBA00023034"/>
    </source>
</evidence>
<proteinExistence type="predicted"/>
<dbReference type="PANTHER" id="PTHR12893">
    <property type="entry name" value="GOLGI REASSEMBLY STACKING PROTEIN GRASP"/>
    <property type="match status" value="1"/>
</dbReference>
<protein>
    <submittedName>
        <fullName evidence="7">Golgi reassembly-stacking protein 2</fullName>
    </submittedName>
</protein>
<dbReference type="InterPro" id="IPR007583">
    <property type="entry name" value="GRASP55_65"/>
</dbReference>
<dbReference type="Pfam" id="PF04495">
    <property type="entry name" value="GRASP55_65"/>
    <property type="match status" value="1"/>
</dbReference>
<sequence length="494" mass="54033">MGNTTSGDSGRYRYGYHVLRVKDHSPSSQAGLRPFFDYIVAVNDIRLDITPESPAEEAGLRAHSDYIIGTPLGVTRGEGDLYELIEEHIGEPLPLHVYNADTDQVREVVIVPNEDWGGEGLLGCDVGYGYLHRLPNGPIRHQDEKRAQNEITEIRVEEGPALSEEQTTTNFPPIQTQGGFVSLATTENAQHRGTGIGTQTFTPSDHIQTDKPTHIVQPNAEENSISTMEQEPTKSDSPNSDNILQSNANGTPELTLQKSEPTQAALGHCDMDVSSTDVHSSLQAHSHHSRPETSKVASHASSSTAITDKPADGSLSQKIKSATSEPSAETTASVDSTTTQDTPISPPIVSSDSVVQEQVDTTKQEQEQEPSLPNSETRRQPPLAIAARMNPGIHGRGARKGHDGFSERGGVSLRDVQAQAQQQSAEYRTQMERYESEYGPKDSQKQESQRDEDSQEDKDRGDRQEPQNAEPEVHEYVVEGMIRNMSLGSSIFPL</sequence>
<dbReference type="InterPro" id="IPR036034">
    <property type="entry name" value="PDZ_sf"/>
</dbReference>
<dbReference type="FunFam" id="2.30.42.10:FF:000026">
    <property type="entry name" value="Golgi reassembly stacking protein 2"/>
    <property type="match status" value="1"/>
</dbReference>
<feature type="compositionally biased region" description="Polar residues" evidence="5">
    <location>
        <begin position="220"/>
        <end position="255"/>
    </location>
</feature>
<feature type="domain" description="PDZ GRASP-type" evidence="6">
    <location>
        <begin position="14"/>
        <end position="131"/>
    </location>
</feature>
<gene>
    <name evidence="7" type="primary">GORASP2_2</name>
    <name evidence="7" type="ORF">BGZ80_006563</name>
</gene>
<comment type="subcellular location">
    <subcellularLocation>
        <location evidence="1">Golgi apparatus membrane</location>
    </subcellularLocation>
</comment>
<evidence type="ECO:0000256" key="1">
    <source>
        <dbReference type="ARBA" id="ARBA00004394"/>
    </source>
</evidence>
<organism evidence="7 8">
    <name type="scientific">Entomortierella chlamydospora</name>
    <dbReference type="NCBI Taxonomy" id="101097"/>
    <lineage>
        <taxon>Eukaryota</taxon>
        <taxon>Fungi</taxon>
        <taxon>Fungi incertae sedis</taxon>
        <taxon>Mucoromycota</taxon>
        <taxon>Mortierellomycotina</taxon>
        <taxon>Mortierellomycetes</taxon>
        <taxon>Mortierellales</taxon>
        <taxon>Mortierellaceae</taxon>
        <taxon>Entomortierella</taxon>
    </lineage>
</organism>
<keyword evidence="2" id="KW-0677">Repeat</keyword>
<evidence type="ECO:0000313" key="7">
    <source>
        <dbReference type="EMBL" id="KAG0018911.1"/>
    </source>
</evidence>
<evidence type="ECO:0000256" key="5">
    <source>
        <dbReference type="SAM" id="MobiDB-lite"/>
    </source>
</evidence>